<organism evidence="9 10">
    <name type="scientific">Mizuhopecten yessoensis</name>
    <name type="common">Japanese scallop</name>
    <name type="synonym">Patinopecten yessoensis</name>
    <dbReference type="NCBI Taxonomy" id="6573"/>
    <lineage>
        <taxon>Eukaryota</taxon>
        <taxon>Metazoa</taxon>
        <taxon>Spiralia</taxon>
        <taxon>Lophotrochozoa</taxon>
        <taxon>Mollusca</taxon>
        <taxon>Bivalvia</taxon>
        <taxon>Autobranchia</taxon>
        <taxon>Pteriomorphia</taxon>
        <taxon>Pectinida</taxon>
        <taxon>Pectinoidea</taxon>
        <taxon>Pectinidae</taxon>
        <taxon>Mizuhopecten</taxon>
    </lineage>
</organism>
<comment type="subcellular location">
    <subcellularLocation>
        <location evidence="1">Cytoplasm</location>
    </subcellularLocation>
</comment>
<keyword evidence="10" id="KW-1185">Reference proteome</keyword>
<dbReference type="PANTHER" id="PTHR10627">
    <property type="entry name" value="SCP160"/>
    <property type="match status" value="1"/>
</dbReference>
<feature type="domain" description="K Homology" evidence="8">
    <location>
        <begin position="356"/>
        <end position="422"/>
    </location>
</feature>
<feature type="compositionally biased region" description="Low complexity" evidence="7">
    <location>
        <begin position="926"/>
        <end position="935"/>
    </location>
</feature>
<evidence type="ECO:0000256" key="7">
    <source>
        <dbReference type="SAM" id="MobiDB-lite"/>
    </source>
</evidence>
<dbReference type="CDD" id="cd22417">
    <property type="entry name" value="KH-I_Vigilin_rpt14"/>
    <property type="match status" value="1"/>
</dbReference>
<protein>
    <submittedName>
        <fullName evidence="9">Vigilin</fullName>
    </submittedName>
</protein>
<feature type="domain" description="K Homology" evidence="8">
    <location>
        <begin position="645"/>
        <end position="714"/>
    </location>
</feature>
<accession>A0A210QDG0</accession>
<evidence type="ECO:0000256" key="3">
    <source>
        <dbReference type="ARBA" id="ARBA00022737"/>
    </source>
</evidence>
<dbReference type="OrthoDB" id="10027144at2759"/>
<dbReference type="InterPro" id="IPR004087">
    <property type="entry name" value="KH_dom"/>
</dbReference>
<keyword evidence="3" id="KW-0677">Repeat</keyword>
<feature type="domain" description="K Homology" evidence="8">
    <location>
        <begin position="573"/>
        <end position="641"/>
    </location>
</feature>
<feature type="region of interest" description="Disordered" evidence="7">
    <location>
        <begin position="1213"/>
        <end position="1276"/>
    </location>
</feature>
<dbReference type="InterPro" id="IPR036612">
    <property type="entry name" value="KH_dom_type_1_sf"/>
</dbReference>
<feature type="coiled-coil region" evidence="6">
    <location>
        <begin position="1036"/>
        <end position="1063"/>
    </location>
</feature>
<feature type="domain" description="K Homology" evidence="8">
    <location>
        <begin position="287"/>
        <end position="355"/>
    </location>
</feature>
<dbReference type="SMART" id="SM00322">
    <property type="entry name" value="KH"/>
    <property type="match status" value="14"/>
</dbReference>
<feature type="region of interest" description="Disordered" evidence="7">
    <location>
        <begin position="1"/>
        <end position="22"/>
    </location>
</feature>
<dbReference type="FunFam" id="3.30.1370.10:FF:000061">
    <property type="entry name" value="High density lipoprotein binding protein"/>
    <property type="match status" value="1"/>
</dbReference>
<dbReference type="CDD" id="cd22406">
    <property type="entry name" value="KH-I_Vigilin_rpt2"/>
    <property type="match status" value="1"/>
</dbReference>
<dbReference type="FunFam" id="3.30.1370.10:FF:000018">
    <property type="entry name" value="vigilin isoform X1"/>
    <property type="match status" value="3"/>
</dbReference>
<dbReference type="CDD" id="cd22412">
    <property type="entry name" value="KH-I_Vigilin_rpt9"/>
    <property type="match status" value="1"/>
</dbReference>
<name>A0A210QDG0_MIZYE</name>
<dbReference type="Pfam" id="PF00013">
    <property type="entry name" value="KH_1"/>
    <property type="match status" value="13"/>
</dbReference>
<feature type="domain" description="K Homology" evidence="8">
    <location>
        <begin position="865"/>
        <end position="977"/>
    </location>
</feature>
<dbReference type="CDD" id="cd22407">
    <property type="entry name" value="KH-I_Vigilin_rpt3"/>
    <property type="match status" value="1"/>
</dbReference>
<dbReference type="GO" id="GO:0003729">
    <property type="term" value="F:mRNA binding"/>
    <property type="evidence" value="ECO:0007669"/>
    <property type="project" value="TreeGrafter"/>
</dbReference>
<feature type="domain" description="K Homology" evidence="8">
    <location>
        <begin position="214"/>
        <end position="282"/>
    </location>
</feature>
<evidence type="ECO:0000256" key="2">
    <source>
        <dbReference type="ARBA" id="ARBA00022490"/>
    </source>
</evidence>
<dbReference type="STRING" id="6573.A0A210QDG0"/>
<gene>
    <name evidence="9" type="ORF">KP79_PYT21580</name>
</gene>
<evidence type="ECO:0000256" key="4">
    <source>
        <dbReference type="ARBA" id="ARBA00022884"/>
    </source>
</evidence>
<dbReference type="CDD" id="cd22415">
    <property type="entry name" value="KH-I_Vigilin_rpt12"/>
    <property type="match status" value="1"/>
</dbReference>
<sequence>MATNEEVVRNVDAEAYDPDKPQQYGEAFPPLASAPLFGAGPKLAHPAVAMEKTIWSNKMTMKTSTCTQVFTVPMEERRFKEFNEQSFGDETDQAKICKEIMARNNVSIEMSCAKDQSLTVVIHGKDQHVMKARREIVGRLQTQANTLLKIPREHHRFILGKSGKKLQDLELATQTKITIPRPEENSDMIKITGTKEGIDKAKHEIQITSDEQAKLAFERLPVPKVYHPFICGPKNENIKKWIEETGAKIHMPPPSVMKDEIVVTGEVDGVLKCKANIMKIYEEKKRKCQTVSVEVRKSQHKYIIGPRGNGVHEILAATGVSVEVPPVDSSLETITLRGEQDKLGPALTMVYSKANSVVFAEVKAQTWLHKYVIGRQGANVRKITEQFSKVHIEFTDGADKIVVEGPPEEVESAVKELEAAVKDLQSRMDFTEVNIDQRFHKHIIGKSGQNITRIKNATGVSIKIPSDTEHSNIIRIEGEPSGVIKAKEELMEMAQRMENEKSRDILIEQRFHRSIIGARGENIREIRDRFNQVQITFPDPGKKSDIVTLRGPKTDVDKCFKHLTQVQQDMVASNYQAPVHIFKDFHKNIIGKGGATIRKIREETNTRIDLPSEDNESDVILITGKKADVEAARAQIETIQKDLANIKEAVVTIPHKLHNSIIGAKGRLIRSIMEECGGVIIRFPTEGNVSDKVIIRGPTADVENAKTQLMELATEKQQSSFTAEVRAKPEYHRFLIGRGGTNIRKVREKTGARVIFPSSEDQEQELISIIGKKESVDMAKIELEGLIKNLDNIVEGEMNVDPKHHRHFVARRGEVLRHIAEQYGGVTVSFPRSGVKSDRVVIKGSKDCVEGAKKRIQEIVNDLDSQVTMDCVILQQHHRTVMGTRGSNVQEITRTYDVGIKFPERPVANGDKVVTENHKDGGGMVNGEVNGETPAPETPAPETPAPDQSPKKNDIIVITGKLENCEQAKEALLTLVPIVDEMTIRYDFHRFIIGQQGKDVRRMMKEHDVNISIPPASEHCETVKVTGPPANVRRAIAALSDRCDELEREMEERELKSFQLTIEVESSLHPKIIGRRGAVISKIRKDHDVIIQFPNREEDAQNTITITGYEKDTQAAKDDILKIVQEYEEMVTVECRVDHRVHPRIIGQRGRNIRKLMDQFKVDMRFPRTDTDDPDVIFITGAEEAVEDCQDHLLNIEEEFLQDVIDQEAMQQLTRPPSKQGGGGRRNPEPPQGFLVANGPWDSVPDTTSTEEFPSFGAVTAPNPGRAWGPTPFGKR</sequence>
<dbReference type="InterPro" id="IPR004088">
    <property type="entry name" value="KH_dom_type_1"/>
</dbReference>
<keyword evidence="4 5" id="KW-0694">RNA-binding</keyword>
<dbReference type="Proteomes" id="UP000242188">
    <property type="component" value="Unassembled WGS sequence"/>
</dbReference>
<dbReference type="Gene3D" id="3.30.1370.10">
    <property type="entry name" value="K Homology domain, type 1"/>
    <property type="match status" value="14"/>
</dbReference>
<dbReference type="EMBL" id="NEDP02004085">
    <property type="protein sequence ID" value="OWF46784.1"/>
    <property type="molecule type" value="Genomic_DNA"/>
</dbReference>
<feature type="domain" description="K Homology" evidence="8">
    <location>
        <begin position="1129"/>
        <end position="1198"/>
    </location>
</feature>
<dbReference type="InterPro" id="IPR057778">
    <property type="entry name" value="KH_Vigilin_N"/>
</dbReference>
<dbReference type="CDD" id="cd22413">
    <property type="entry name" value="KH-I_Vigilin_rpt10"/>
    <property type="match status" value="1"/>
</dbReference>
<proteinExistence type="predicted"/>
<dbReference type="CDD" id="cd22411">
    <property type="entry name" value="KH-I_Vigilin_rpt8"/>
    <property type="match status" value="1"/>
</dbReference>
<evidence type="ECO:0000256" key="6">
    <source>
        <dbReference type="SAM" id="Coils"/>
    </source>
</evidence>
<evidence type="ECO:0000256" key="1">
    <source>
        <dbReference type="ARBA" id="ARBA00004496"/>
    </source>
</evidence>
<dbReference type="CDD" id="cd22405">
    <property type="entry name" value="KH-I_Vigilin_rpt1"/>
    <property type="match status" value="1"/>
</dbReference>
<feature type="domain" description="K Homology" evidence="8">
    <location>
        <begin position="142"/>
        <end position="210"/>
    </location>
</feature>
<feature type="domain" description="K Homology" evidence="8">
    <location>
        <begin position="1056"/>
        <end position="1125"/>
    </location>
</feature>
<feature type="domain" description="K Homology" evidence="8">
    <location>
        <begin position="499"/>
        <end position="568"/>
    </location>
</feature>
<feature type="domain" description="K Homology" evidence="8">
    <location>
        <begin position="427"/>
        <end position="495"/>
    </location>
</feature>
<feature type="domain" description="K Homology" evidence="8">
    <location>
        <begin position="978"/>
        <end position="1044"/>
    </location>
</feature>
<dbReference type="AlphaFoldDB" id="A0A210QDG0"/>
<feature type="domain" description="K Homology" evidence="8">
    <location>
        <begin position="792"/>
        <end position="861"/>
    </location>
</feature>
<reference evidence="9 10" key="1">
    <citation type="journal article" date="2017" name="Nat. Ecol. Evol.">
        <title>Scallop genome provides insights into evolution of bilaterian karyotype and development.</title>
        <authorList>
            <person name="Wang S."/>
            <person name="Zhang J."/>
            <person name="Jiao W."/>
            <person name="Li J."/>
            <person name="Xun X."/>
            <person name="Sun Y."/>
            <person name="Guo X."/>
            <person name="Huan P."/>
            <person name="Dong B."/>
            <person name="Zhang L."/>
            <person name="Hu X."/>
            <person name="Sun X."/>
            <person name="Wang J."/>
            <person name="Zhao C."/>
            <person name="Wang Y."/>
            <person name="Wang D."/>
            <person name="Huang X."/>
            <person name="Wang R."/>
            <person name="Lv J."/>
            <person name="Li Y."/>
            <person name="Zhang Z."/>
            <person name="Liu B."/>
            <person name="Lu W."/>
            <person name="Hui Y."/>
            <person name="Liang J."/>
            <person name="Zhou Z."/>
            <person name="Hou R."/>
            <person name="Li X."/>
            <person name="Liu Y."/>
            <person name="Li H."/>
            <person name="Ning X."/>
            <person name="Lin Y."/>
            <person name="Zhao L."/>
            <person name="Xing Q."/>
            <person name="Dou J."/>
            <person name="Li Y."/>
            <person name="Mao J."/>
            <person name="Guo H."/>
            <person name="Dou H."/>
            <person name="Li T."/>
            <person name="Mu C."/>
            <person name="Jiang W."/>
            <person name="Fu Q."/>
            <person name="Fu X."/>
            <person name="Miao Y."/>
            <person name="Liu J."/>
            <person name="Yu Q."/>
            <person name="Li R."/>
            <person name="Liao H."/>
            <person name="Li X."/>
            <person name="Kong Y."/>
            <person name="Jiang Z."/>
            <person name="Chourrout D."/>
            <person name="Li R."/>
            <person name="Bao Z."/>
        </authorList>
    </citation>
    <scope>NUCLEOTIDE SEQUENCE [LARGE SCALE GENOMIC DNA]</scope>
    <source>
        <strain evidence="9 10">PY_sf001</strain>
    </source>
</reference>
<dbReference type="PANTHER" id="PTHR10627:SF31">
    <property type="entry name" value="DODECA-SATELLITE-BINDING PROTEIN 1, ISOFORM A"/>
    <property type="match status" value="1"/>
</dbReference>
<dbReference type="CDD" id="cd22418">
    <property type="entry name" value="KH-I_Vigilin_rpt15"/>
    <property type="match status" value="1"/>
</dbReference>
<keyword evidence="2" id="KW-0963">Cytoplasm</keyword>
<dbReference type="Pfam" id="PF24668">
    <property type="entry name" value="KH_Vigilin"/>
    <property type="match status" value="1"/>
</dbReference>
<evidence type="ECO:0000313" key="9">
    <source>
        <dbReference type="EMBL" id="OWF46784.1"/>
    </source>
</evidence>
<dbReference type="CDD" id="cd22414">
    <property type="entry name" value="KH-I_Vigilin_rpt11"/>
    <property type="match status" value="1"/>
</dbReference>
<feature type="region of interest" description="Disordered" evidence="7">
    <location>
        <begin position="915"/>
        <end position="952"/>
    </location>
</feature>
<dbReference type="PROSITE" id="PS50084">
    <property type="entry name" value="KH_TYPE_1"/>
    <property type="match status" value="14"/>
</dbReference>
<dbReference type="CDD" id="cd22408">
    <property type="entry name" value="KH-I_Vigilin_rpt4"/>
    <property type="match status" value="1"/>
</dbReference>
<dbReference type="CDD" id="cd02394">
    <property type="entry name" value="KH-I_Vigilin_rpt6"/>
    <property type="match status" value="1"/>
</dbReference>
<evidence type="ECO:0000259" key="8">
    <source>
        <dbReference type="SMART" id="SM00322"/>
    </source>
</evidence>
<comment type="caution">
    <text evidence="9">The sequence shown here is derived from an EMBL/GenBank/DDBJ whole genome shotgun (WGS) entry which is preliminary data.</text>
</comment>
<dbReference type="FunFam" id="3.30.1370.10:FF:000039">
    <property type="entry name" value="vigilin isoform X1"/>
    <property type="match status" value="1"/>
</dbReference>
<evidence type="ECO:0000313" key="10">
    <source>
        <dbReference type="Proteomes" id="UP000242188"/>
    </source>
</evidence>
<keyword evidence="6" id="KW-0175">Coiled coil</keyword>
<feature type="domain" description="K Homology" evidence="8">
    <location>
        <begin position="719"/>
        <end position="788"/>
    </location>
</feature>
<dbReference type="SUPFAM" id="SSF54791">
    <property type="entry name" value="Eukaryotic type KH-domain (KH-domain type I)"/>
    <property type="match status" value="13"/>
</dbReference>
<feature type="compositionally biased region" description="Basic and acidic residues" evidence="7">
    <location>
        <begin position="1"/>
        <end position="20"/>
    </location>
</feature>
<dbReference type="CDD" id="cd22410">
    <property type="entry name" value="KH-I_Vigilin_rpt7"/>
    <property type="match status" value="1"/>
</dbReference>
<dbReference type="CDD" id="cd22409">
    <property type="entry name" value="KH-I_Vigilin_rpt5"/>
    <property type="match status" value="1"/>
</dbReference>
<evidence type="ECO:0000256" key="5">
    <source>
        <dbReference type="PROSITE-ProRule" id="PRU00117"/>
    </source>
</evidence>